<feature type="transmembrane region" description="Helical" evidence="1">
    <location>
        <begin position="41"/>
        <end position="59"/>
    </location>
</feature>
<keyword evidence="1" id="KW-0812">Transmembrane</keyword>
<reference evidence="2" key="1">
    <citation type="submission" date="2021-12" db="EMBL/GenBank/DDBJ databases">
        <authorList>
            <person name="Veyrier F.J."/>
        </authorList>
    </citation>
    <scope>NUCLEOTIDE SEQUENCE</scope>
    <source>
        <strain evidence="2">SAG 1488-6</strain>
    </source>
</reference>
<evidence type="ECO:0000256" key="1">
    <source>
        <dbReference type="SAM" id="Phobius"/>
    </source>
</evidence>
<protein>
    <submittedName>
        <fullName evidence="2">Uncharacterized protein</fullName>
    </submittedName>
</protein>
<keyword evidence="1" id="KW-1133">Transmembrane helix</keyword>
<dbReference type="Proteomes" id="UP000832034">
    <property type="component" value="Chromosome"/>
</dbReference>
<name>A0ABY4ED91_VITST</name>
<dbReference type="RefSeq" id="WP_019957959.1">
    <property type="nucleotide sequence ID" value="NZ_CP091512.1"/>
</dbReference>
<keyword evidence="1" id="KW-0472">Membrane</keyword>
<reference evidence="2" key="2">
    <citation type="journal article" date="2022" name="Res Sq">
        <title>Evolution of multicellular longitudinally dividing oral cavity symbionts (Neisseriaceae).</title>
        <authorList>
            <person name="Nyongesa S."/>
            <person name="Weber P."/>
            <person name="Bernet E."/>
            <person name="Pullido F."/>
            <person name="Nieckarz M."/>
            <person name="Delaby M."/>
            <person name="Nieves C."/>
            <person name="Viehboeck T."/>
            <person name="Krause N."/>
            <person name="Rivera-Millot A."/>
            <person name="Nakamura A."/>
            <person name="Vischer N."/>
            <person name="VanNieuwenhze M."/>
            <person name="Brun Y."/>
            <person name="Cava F."/>
            <person name="Bulgheresi S."/>
            <person name="Veyrier F."/>
        </authorList>
    </citation>
    <scope>NUCLEOTIDE SEQUENCE</scope>
    <source>
        <strain evidence="2">SAG 1488-6</strain>
    </source>
</reference>
<evidence type="ECO:0000313" key="3">
    <source>
        <dbReference type="Proteomes" id="UP000832034"/>
    </source>
</evidence>
<accession>A0ABY4ED91</accession>
<gene>
    <name evidence="2" type="ORF">LVJ81_00755</name>
</gene>
<organism evidence="2 3">
    <name type="scientific">Vitreoscilla stercoraria</name>
    <dbReference type="NCBI Taxonomy" id="61"/>
    <lineage>
        <taxon>Bacteria</taxon>
        <taxon>Pseudomonadati</taxon>
        <taxon>Pseudomonadota</taxon>
        <taxon>Betaproteobacteria</taxon>
        <taxon>Neisseriales</taxon>
        <taxon>Neisseriaceae</taxon>
        <taxon>Vitreoscilla</taxon>
    </lineage>
</organism>
<sequence length="65" mass="7337">MQWFWMELIAVSVTALQGYVLQQYAQSLEPETSTQNTNGKPWLGVGISVVLLSGLVWLLQQGWLE</sequence>
<dbReference type="EMBL" id="CP091512">
    <property type="protein sequence ID" value="UOO92613.1"/>
    <property type="molecule type" value="Genomic_DNA"/>
</dbReference>
<evidence type="ECO:0000313" key="2">
    <source>
        <dbReference type="EMBL" id="UOO92613.1"/>
    </source>
</evidence>
<keyword evidence="3" id="KW-1185">Reference proteome</keyword>
<proteinExistence type="predicted"/>